<evidence type="ECO:0000313" key="1">
    <source>
        <dbReference type="EMBL" id="GME84791.1"/>
    </source>
</evidence>
<dbReference type="Proteomes" id="UP001165064">
    <property type="component" value="Unassembled WGS sequence"/>
</dbReference>
<comment type="caution">
    <text evidence="1">The sequence shown here is derived from an EMBL/GenBank/DDBJ whole genome shotgun (WGS) entry which is preliminary data.</text>
</comment>
<name>A0ACB5TAP3_AMBMO</name>
<accession>A0ACB5TAP3</accession>
<gene>
    <name evidence="1" type="ORF">Amon02_000709900</name>
</gene>
<reference evidence="1" key="1">
    <citation type="submission" date="2023-04" db="EMBL/GenBank/DDBJ databases">
        <title>Ambrosiozyma monospora NBRC 10751.</title>
        <authorList>
            <person name="Ichikawa N."/>
            <person name="Sato H."/>
            <person name="Tonouchi N."/>
        </authorList>
    </citation>
    <scope>NUCLEOTIDE SEQUENCE</scope>
    <source>
        <strain evidence="1">NBRC 10751</strain>
    </source>
</reference>
<proteinExistence type="predicted"/>
<protein>
    <submittedName>
        <fullName evidence="1">Unnamed protein product</fullName>
    </submittedName>
</protein>
<dbReference type="EMBL" id="BSXS01005768">
    <property type="protein sequence ID" value="GME84791.1"/>
    <property type="molecule type" value="Genomic_DNA"/>
</dbReference>
<sequence>MNIICYDINGLSKLYEQALSHYPDVEYEIELMELNYSNLLVNAEAKFELLNKLNIQELKLNCNMILDDFNDLTFLTFFKTLKKLSIKMKIKNNYLKFLTTGPTNLNLKELHLNHLNSNKYDLNFSGFKALKYVTFADCYLNHDILRLTPFLEELELKNCKVNWSSLKITLPQYLNRLTVDNSQFALMNTSLRINKDLTYLSLKNFELSFHFMNNLPDSITELHLTNCDVRYATLVENITSLKLDNVTGITNDLITSRLKKLKNLEVFGNGDLDLAKLLSNKQNLPPTLEYMNIWLYKTDLFIIDDLPENLDTMMITIKKLKRRRDSSDDKQPPREKDLVVFMGCNDLRFHKEPPKNAAVYIFIKRVPPNLKMFDLDLDIDGDVTGVFPQFNPNIESQFGIVVDALKHTDNFESITELSHFFTTQPQPVSSQGQLYQTSSQCSPK</sequence>
<evidence type="ECO:0000313" key="2">
    <source>
        <dbReference type="Proteomes" id="UP001165064"/>
    </source>
</evidence>
<keyword evidence="2" id="KW-1185">Reference proteome</keyword>
<organism evidence="1 2">
    <name type="scientific">Ambrosiozyma monospora</name>
    <name type="common">Yeast</name>
    <name type="synonym">Endomycopsis monosporus</name>
    <dbReference type="NCBI Taxonomy" id="43982"/>
    <lineage>
        <taxon>Eukaryota</taxon>
        <taxon>Fungi</taxon>
        <taxon>Dikarya</taxon>
        <taxon>Ascomycota</taxon>
        <taxon>Saccharomycotina</taxon>
        <taxon>Pichiomycetes</taxon>
        <taxon>Pichiales</taxon>
        <taxon>Pichiaceae</taxon>
        <taxon>Ambrosiozyma</taxon>
    </lineage>
</organism>